<accession>A0A7R8CVY0</accession>
<reference evidence="1" key="1">
    <citation type="submission" date="2021-02" db="EMBL/GenBank/DDBJ databases">
        <authorList>
            <person name="Bekaert M."/>
        </authorList>
    </citation>
    <scope>NUCLEOTIDE SEQUENCE</scope>
    <source>
        <strain evidence="1">IoA-00</strain>
    </source>
</reference>
<dbReference type="AlphaFoldDB" id="A0A7R8CVY0"/>
<protein>
    <submittedName>
        <fullName evidence="1">(salmon louse) hypothetical protein</fullName>
    </submittedName>
</protein>
<keyword evidence="2" id="KW-1185">Reference proteome</keyword>
<evidence type="ECO:0000313" key="2">
    <source>
        <dbReference type="Proteomes" id="UP000675881"/>
    </source>
</evidence>
<gene>
    <name evidence="1" type="ORF">LSAA_9029</name>
</gene>
<evidence type="ECO:0000313" key="1">
    <source>
        <dbReference type="EMBL" id="CAF2916657.1"/>
    </source>
</evidence>
<organism evidence="1 2">
    <name type="scientific">Lepeophtheirus salmonis</name>
    <name type="common">Salmon louse</name>
    <name type="synonym">Caligus salmonis</name>
    <dbReference type="NCBI Taxonomy" id="72036"/>
    <lineage>
        <taxon>Eukaryota</taxon>
        <taxon>Metazoa</taxon>
        <taxon>Ecdysozoa</taxon>
        <taxon>Arthropoda</taxon>
        <taxon>Crustacea</taxon>
        <taxon>Multicrustacea</taxon>
        <taxon>Hexanauplia</taxon>
        <taxon>Copepoda</taxon>
        <taxon>Siphonostomatoida</taxon>
        <taxon>Caligidae</taxon>
        <taxon>Lepeophtheirus</taxon>
    </lineage>
</organism>
<proteinExistence type="predicted"/>
<name>A0A7R8CVY0_LEPSM</name>
<dbReference type="Proteomes" id="UP000675881">
    <property type="component" value="Chromosome 4"/>
</dbReference>
<sequence length="148" mass="16164">MFSIILNCQEPAFDYIKYIKIKMKISCIVAIFLFATVFASSESKASPEHGRQYRSVHRLKRDADHSLSYGGSPHHTHGSHVNSGVGHSIGQGISNGYVAAPQVHNKGFSGRPGLHNRYNIQQGFNNGFVNVGHTVHNSGFGHGGPHRS</sequence>
<dbReference type="EMBL" id="HG994583">
    <property type="protein sequence ID" value="CAF2916657.1"/>
    <property type="molecule type" value="Genomic_DNA"/>
</dbReference>